<dbReference type="InterPro" id="IPR004843">
    <property type="entry name" value="Calcineurin-like_PHP"/>
</dbReference>
<dbReference type="GO" id="GO:0005509">
    <property type="term" value="F:calcium ion binding"/>
    <property type="evidence" value="ECO:0007669"/>
    <property type="project" value="InterPro"/>
</dbReference>
<reference evidence="5" key="1">
    <citation type="submission" date="2021-02" db="EMBL/GenBank/DDBJ databases">
        <authorList>
            <person name="Nowell W R."/>
        </authorList>
    </citation>
    <scope>NUCLEOTIDE SEQUENCE</scope>
</reference>
<dbReference type="InterPro" id="IPR011992">
    <property type="entry name" value="EF-hand-dom_pair"/>
</dbReference>
<dbReference type="SMART" id="SM00156">
    <property type="entry name" value="PP2Ac"/>
    <property type="match status" value="1"/>
</dbReference>
<dbReference type="Pfam" id="PF00149">
    <property type="entry name" value="Metallophos"/>
    <property type="match status" value="1"/>
</dbReference>
<proteinExistence type="inferred from homology"/>
<dbReference type="OrthoDB" id="256429at2759"/>
<comment type="catalytic activity">
    <reaction evidence="2">
        <text>O-phospho-L-threonyl-[protein] + H2O = L-threonyl-[protein] + phosphate</text>
        <dbReference type="Rhea" id="RHEA:47004"/>
        <dbReference type="Rhea" id="RHEA-COMP:11060"/>
        <dbReference type="Rhea" id="RHEA-COMP:11605"/>
        <dbReference type="ChEBI" id="CHEBI:15377"/>
        <dbReference type="ChEBI" id="CHEBI:30013"/>
        <dbReference type="ChEBI" id="CHEBI:43474"/>
        <dbReference type="ChEBI" id="CHEBI:61977"/>
        <dbReference type="EC" id="3.1.3.16"/>
    </reaction>
</comment>
<evidence type="ECO:0000256" key="3">
    <source>
        <dbReference type="SAM" id="MobiDB-lite"/>
    </source>
</evidence>
<dbReference type="SUPFAM" id="SSF56300">
    <property type="entry name" value="Metallo-dependent phosphatases"/>
    <property type="match status" value="1"/>
</dbReference>
<dbReference type="Gene3D" id="1.10.238.10">
    <property type="entry name" value="EF-hand"/>
    <property type="match status" value="1"/>
</dbReference>
<organism evidence="5 6">
    <name type="scientific">Adineta ricciae</name>
    <name type="common">Rotifer</name>
    <dbReference type="NCBI Taxonomy" id="249248"/>
    <lineage>
        <taxon>Eukaryota</taxon>
        <taxon>Metazoa</taxon>
        <taxon>Spiralia</taxon>
        <taxon>Gnathifera</taxon>
        <taxon>Rotifera</taxon>
        <taxon>Eurotatoria</taxon>
        <taxon>Bdelloidea</taxon>
        <taxon>Adinetida</taxon>
        <taxon>Adinetidae</taxon>
        <taxon>Adineta</taxon>
    </lineage>
</organism>
<feature type="compositionally biased region" description="Low complexity" evidence="3">
    <location>
        <begin position="409"/>
        <end position="419"/>
    </location>
</feature>
<dbReference type="PROSITE" id="PS50222">
    <property type="entry name" value="EF_HAND_2"/>
    <property type="match status" value="1"/>
</dbReference>
<dbReference type="Proteomes" id="UP000663852">
    <property type="component" value="Unassembled WGS sequence"/>
</dbReference>
<dbReference type="PRINTS" id="PR00114">
    <property type="entry name" value="STPHPHTASE"/>
</dbReference>
<sequence length="836" mass="95565">MYQKNSRHDTVDGYSALDFIVCVVYDKTKDVYLMSNYRHRNGLWFLFAERRPNETSIQTVKRLLDPLLAYDADQIQLVKICSTKTLPFKGRDVLFYAIIPKSTTVINVWSSGKVDGIDFERQLNLLSDNETVWLTNNQLKHLSKFSRLLGIEPLTLNKQFKDIFHSGMKPTNVIFEETKIPQTETIPKSNTAEILLLSAKFTLTIQEKLYEEYHHTVVPSDYLNFETFKQLLRRKGLESSELSHYFRAFDSTQRNYLTYVDYLLGLAALDPSTQHGGVPAEQRCRYIFRYYNLSNNQRMTFEEFKLMIKEIHKNKGQNLVGEALNEEALQMFRSFGLRSSEQTLSLMDFLSGVGQLRFRGTSVLFRLNTSLTEYFKRTASPASNALTIQPSVSNITTSNRTLSTKAMSRRSTSTPTSPSLPAISNISIHEPHPYEIATHIVKVKKTGVVVDITSLYDMEITGAISGSTALFFDDDHIKFDRINSQDCFNQRTHANEMLNGLRYFERGSKEGGPALKDPYTWGKVDMSAMARCLLVLCKQIYSVFAKENRLLRISSACYILGDLHGNFRDLICFEKTFWRLGPVLTPASILFLGDYVDRGPEGVEVVAYLFAQKLLCPHKVFLLRGNHELRNVQDMFQFHSECRRKFGPDLGEQVWEEINRCFDAMPICKHFETLNSSSSVFYIPTGALVDNRILCVHGGIPSLDMKNDFFKLVSQIPCPLRDPENESALAWELLWNDPLSNEIQDLEPDNNGFITNIRRGTGYFFSSKALNDFLQRNSLLYVVRAHEVQQQGFKVQLNGRLLTVFSSSHYCGGENEAATVLCDSNKLRLIRLDTSS</sequence>
<feature type="domain" description="EF-hand" evidence="4">
    <location>
        <begin position="279"/>
        <end position="314"/>
    </location>
</feature>
<protein>
    <recommendedName>
        <fullName evidence="2">Serine/threonine-protein phosphatase</fullName>
        <ecNumber evidence="2">3.1.3.16</ecNumber>
    </recommendedName>
</protein>
<dbReference type="CDD" id="cd00144">
    <property type="entry name" value="MPP_PPP_family"/>
    <property type="match status" value="1"/>
</dbReference>
<dbReference type="GO" id="GO:0005737">
    <property type="term" value="C:cytoplasm"/>
    <property type="evidence" value="ECO:0007669"/>
    <property type="project" value="TreeGrafter"/>
</dbReference>
<dbReference type="Gene3D" id="3.60.21.10">
    <property type="match status" value="1"/>
</dbReference>
<comment type="similarity">
    <text evidence="1 2">Belongs to the PPP phosphatase family.</text>
</comment>
<dbReference type="InterPro" id="IPR002048">
    <property type="entry name" value="EF_hand_dom"/>
</dbReference>
<evidence type="ECO:0000256" key="1">
    <source>
        <dbReference type="ARBA" id="ARBA00008294"/>
    </source>
</evidence>
<evidence type="ECO:0000256" key="2">
    <source>
        <dbReference type="RuleBase" id="RU004273"/>
    </source>
</evidence>
<comment type="caution">
    <text evidence="5">The sequence shown here is derived from an EMBL/GenBank/DDBJ whole genome shotgun (WGS) entry which is preliminary data.</text>
</comment>
<dbReference type="EMBL" id="CAJNOJ010000554">
    <property type="protein sequence ID" value="CAF1483132.1"/>
    <property type="molecule type" value="Genomic_DNA"/>
</dbReference>
<evidence type="ECO:0000313" key="6">
    <source>
        <dbReference type="Proteomes" id="UP000663852"/>
    </source>
</evidence>
<evidence type="ECO:0000313" key="5">
    <source>
        <dbReference type="EMBL" id="CAF1483132.1"/>
    </source>
</evidence>
<dbReference type="InterPro" id="IPR050341">
    <property type="entry name" value="PP1_catalytic_subunit"/>
</dbReference>
<name>A0A815RUW9_ADIRI</name>
<dbReference type="GO" id="GO:0004722">
    <property type="term" value="F:protein serine/threonine phosphatase activity"/>
    <property type="evidence" value="ECO:0007669"/>
    <property type="project" value="UniProtKB-EC"/>
</dbReference>
<dbReference type="InterPro" id="IPR029052">
    <property type="entry name" value="Metallo-depent_PP-like"/>
</dbReference>
<dbReference type="GO" id="GO:0005634">
    <property type="term" value="C:nucleus"/>
    <property type="evidence" value="ECO:0007669"/>
    <property type="project" value="TreeGrafter"/>
</dbReference>
<dbReference type="AlphaFoldDB" id="A0A815RUW9"/>
<dbReference type="PANTHER" id="PTHR11668:SF496">
    <property type="entry name" value="SERINE_THREONINE-PROTEIN PHOSPHATASE"/>
    <property type="match status" value="1"/>
</dbReference>
<evidence type="ECO:0000259" key="4">
    <source>
        <dbReference type="PROSITE" id="PS50222"/>
    </source>
</evidence>
<dbReference type="PANTHER" id="PTHR11668">
    <property type="entry name" value="SERINE/THREONINE PROTEIN PHOSPHATASE"/>
    <property type="match status" value="1"/>
</dbReference>
<gene>
    <name evidence="5" type="ORF">EDS130_LOCUS41561</name>
</gene>
<keyword evidence="2" id="KW-0378">Hydrolase</keyword>
<feature type="region of interest" description="Disordered" evidence="3">
    <location>
        <begin position="401"/>
        <end position="424"/>
    </location>
</feature>
<dbReference type="EC" id="3.1.3.16" evidence="2"/>
<dbReference type="InterPro" id="IPR006186">
    <property type="entry name" value="Ser/Thr-sp_prot-phosphatase"/>
</dbReference>
<dbReference type="PROSITE" id="PS00125">
    <property type="entry name" value="SER_THR_PHOSPHATASE"/>
    <property type="match status" value="1"/>
</dbReference>
<accession>A0A815RUW9</accession>
<dbReference type="SUPFAM" id="SSF47473">
    <property type="entry name" value="EF-hand"/>
    <property type="match status" value="1"/>
</dbReference>